<proteinExistence type="predicted"/>
<sequence length="143" mass="14879">MTLSDHLAYLDAAYAEALAAPLSRRKAMLAAALADAYADRLATASGADDILAFRAGLAVQSRALGLVFALCAMGEGAPELAIDAVEVPIAEYGTLGVEDFMVSLYNGHRVQRVRVASPQGERLLALDVLAEAIGVLRGLTPAP</sequence>
<organism evidence="1 2">
    <name type="scientific">Paradevosia tibetensis</name>
    <dbReference type="NCBI Taxonomy" id="1447062"/>
    <lineage>
        <taxon>Bacteria</taxon>
        <taxon>Pseudomonadati</taxon>
        <taxon>Pseudomonadota</taxon>
        <taxon>Alphaproteobacteria</taxon>
        <taxon>Hyphomicrobiales</taxon>
        <taxon>Devosiaceae</taxon>
        <taxon>Paradevosia</taxon>
    </lineage>
</organism>
<dbReference type="Proteomes" id="UP000321062">
    <property type="component" value="Chromosome"/>
</dbReference>
<keyword evidence="2" id="KW-1185">Reference proteome</keyword>
<protein>
    <submittedName>
        <fullName evidence="1">Uncharacterized protein</fullName>
    </submittedName>
</protein>
<accession>A0A5B9DN89</accession>
<dbReference type="OrthoDB" id="7950106at2"/>
<dbReference type="KEGG" id="yti:FNA67_09990"/>
<evidence type="ECO:0000313" key="2">
    <source>
        <dbReference type="Proteomes" id="UP000321062"/>
    </source>
</evidence>
<evidence type="ECO:0000313" key="1">
    <source>
        <dbReference type="EMBL" id="QEE20476.1"/>
    </source>
</evidence>
<dbReference type="RefSeq" id="WP_147655936.1">
    <property type="nucleotide sequence ID" value="NZ_BMFM01000001.1"/>
</dbReference>
<gene>
    <name evidence="1" type="ORF">FNA67_09990</name>
</gene>
<dbReference type="AlphaFoldDB" id="A0A5B9DN89"/>
<dbReference type="EMBL" id="CP041690">
    <property type="protein sequence ID" value="QEE20476.1"/>
    <property type="molecule type" value="Genomic_DNA"/>
</dbReference>
<reference evidence="1 2" key="1">
    <citation type="journal article" date="2015" name="Int. J. Syst. Evol. Microbiol.">
        <title>Youhaiella tibetensis gen. nov., sp. nov., isolated from subsurface sediment.</title>
        <authorList>
            <person name="Wang Y.X."/>
            <person name="Huang F.Q."/>
            <person name="Nogi Y."/>
            <person name="Pang S.J."/>
            <person name="Wang P.K."/>
            <person name="Lv J."/>
        </authorList>
    </citation>
    <scope>NUCLEOTIDE SEQUENCE [LARGE SCALE GENOMIC DNA]</scope>
    <source>
        <strain evidence="2">fig4</strain>
    </source>
</reference>
<name>A0A5B9DN89_9HYPH</name>